<protein>
    <recommendedName>
        <fullName evidence="4">Apple domain-containing protein</fullName>
    </recommendedName>
</protein>
<accession>A0A8X6SAP1</accession>
<dbReference type="EMBL" id="BMAU01021291">
    <property type="protein sequence ID" value="GFY09641.1"/>
    <property type="molecule type" value="Genomic_DNA"/>
</dbReference>
<proteinExistence type="predicted"/>
<evidence type="ECO:0008006" key="4">
    <source>
        <dbReference type="Google" id="ProtNLM"/>
    </source>
</evidence>
<evidence type="ECO:0000313" key="2">
    <source>
        <dbReference type="EMBL" id="GFY09641.1"/>
    </source>
</evidence>
<dbReference type="AlphaFoldDB" id="A0A8X6SAP1"/>
<name>A0A8X6SAP1_TRICX</name>
<evidence type="ECO:0000313" key="3">
    <source>
        <dbReference type="Proteomes" id="UP000887159"/>
    </source>
</evidence>
<keyword evidence="1" id="KW-0732">Signal</keyword>
<feature type="chain" id="PRO_5036451552" description="Apple domain-containing protein" evidence="1">
    <location>
        <begin position="22"/>
        <end position="184"/>
    </location>
</feature>
<keyword evidence="3" id="KW-1185">Reference proteome</keyword>
<sequence length="184" mass="20775">MAFWVPIVVIVSLIGPPAINSLEVTEIVYNFLFEDKLHEKWILYTADDGHMISCLQNCRNNSDCSGIAIGSFTEDSQNYSRTCHTLSGIDTADCEDDSCDTEGYMIFQKTTAFLETEAKIKILNKNNRDKQQRPNALKPSFRFFFICYISFSSGSTPLGSERSDRYAPPTQGTIIHNSLFSTHF</sequence>
<evidence type="ECO:0000256" key="1">
    <source>
        <dbReference type="SAM" id="SignalP"/>
    </source>
</evidence>
<comment type="caution">
    <text evidence="2">The sequence shown here is derived from an EMBL/GenBank/DDBJ whole genome shotgun (WGS) entry which is preliminary data.</text>
</comment>
<dbReference type="Proteomes" id="UP000887159">
    <property type="component" value="Unassembled WGS sequence"/>
</dbReference>
<gene>
    <name evidence="2" type="primary">AVEN_61903_1</name>
    <name evidence="2" type="ORF">TNCV_381361</name>
</gene>
<feature type="signal peptide" evidence="1">
    <location>
        <begin position="1"/>
        <end position="21"/>
    </location>
</feature>
<organism evidence="2 3">
    <name type="scientific">Trichonephila clavipes</name>
    <name type="common">Golden silk orbweaver</name>
    <name type="synonym">Nephila clavipes</name>
    <dbReference type="NCBI Taxonomy" id="2585209"/>
    <lineage>
        <taxon>Eukaryota</taxon>
        <taxon>Metazoa</taxon>
        <taxon>Ecdysozoa</taxon>
        <taxon>Arthropoda</taxon>
        <taxon>Chelicerata</taxon>
        <taxon>Arachnida</taxon>
        <taxon>Araneae</taxon>
        <taxon>Araneomorphae</taxon>
        <taxon>Entelegynae</taxon>
        <taxon>Araneoidea</taxon>
        <taxon>Nephilidae</taxon>
        <taxon>Trichonephila</taxon>
    </lineage>
</organism>
<reference evidence="2" key="1">
    <citation type="submission" date="2020-08" db="EMBL/GenBank/DDBJ databases">
        <title>Multicomponent nature underlies the extraordinary mechanical properties of spider dragline silk.</title>
        <authorList>
            <person name="Kono N."/>
            <person name="Nakamura H."/>
            <person name="Mori M."/>
            <person name="Yoshida Y."/>
            <person name="Ohtoshi R."/>
            <person name="Malay A.D."/>
            <person name="Moran D.A.P."/>
            <person name="Tomita M."/>
            <person name="Numata K."/>
            <person name="Arakawa K."/>
        </authorList>
    </citation>
    <scope>NUCLEOTIDE SEQUENCE</scope>
</reference>